<feature type="compositionally biased region" description="Basic residues" evidence="5">
    <location>
        <begin position="119"/>
        <end position="131"/>
    </location>
</feature>
<gene>
    <name evidence="7" type="ORF">RDB_LOCUS77941</name>
</gene>
<name>A0A8H3AUP1_9AGAM</name>
<dbReference type="GO" id="GO:0046982">
    <property type="term" value="F:protein heterodimerization activity"/>
    <property type="evidence" value="ECO:0007669"/>
    <property type="project" value="InterPro"/>
</dbReference>
<organism evidence="7 8">
    <name type="scientific">Rhizoctonia solani</name>
    <dbReference type="NCBI Taxonomy" id="456999"/>
    <lineage>
        <taxon>Eukaryota</taxon>
        <taxon>Fungi</taxon>
        <taxon>Dikarya</taxon>
        <taxon>Basidiomycota</taxon>
        <taxon>Agaricomycotina</taxon>
        <taxon>Agaricomycetes</taxon>
        <taxon>Cantharellales</taxon>
        <taxon>Ceratobasidiaceae</taxon>
        <taxon>Rhizoctonia</taxon>
    </lineage>
</organism>
<evidence type="ECO:0000313" key="8">
    <source>
        <dbReference type="Proteomes" id="UP000663840"/>
    </source>
</evidence>
<dbReference type="CDD" id="cd22928">
    <property type="entry name" value="HFD_POLE3_DPB4"/>
    <property type="match status" value="1"/>
</dbReference>
<proteinExistence type="predicted"/>
<dbReference type="SUPFAM" id="SSF47113">
    <property type="entry name" value="Histone-fold"/>
    <property type="match status" value="1"/>
</dbReference>
<dbReference type="GO" id="GO:0031490">
    <property type="term" value="F:chromatin DNA binding"/>
    <property type="evidence" value="ECO:0007669"/>
    <property type="project" value="TreeGrafter"/>
</dbReference>
<keyword evidence="2" id="KW-0539">Nucleus</keyword>
<evidence type="ECO:0000256" key="2">
    <source>
        <dbReference type="ARBA" id="ARBA00023242"/>
    </source>
</evidence>
<evidence type="ECO:0000256" key="5">
    <source>
        <dbReference type="SAM" id="MobiDB-lite"/>
    </source>
</evidence>
<feature type="compositionally biased region" description="Acidic residues" evidence="5">
    <location>
        <begin position="186"/>
        <end position="206"/>
    </location>
</feature>
<dbReference type="Proteomes" id="UP000663840">
    <property type="component" value="Unassembled WGS sequence"/>
</dbReference>
<dbReference type="EMBL" id="CAJMWR010002180">
    <property type="protein sequence ID" value="CAE6440842.1"/>
    <property type="molecule type" value="Genomic_DNA"/>
</dbReference>
<reference evidence="7" key="1">
    <citation type="submission" date="2021-01" db="EMBL/GenBank/DDBJ databases">
        <authorList>
            <person name="Kaushik A."/>
        </authorList>
    </citation>
    <scope>NUCLEOTIDE SEQUENCE</scope>
    <source>
        <strain evidence="7">AG1-1A</strain>
    </source>
</reference>
<accession>A0A8H3AUP1</accession>
<dbReference type="GO" id="GO:0006974">
    <property type="term" value="P:DNA damage response"/>
    <property type="evidence" value="ECO:0007669"/>
    <property type="project" value="TreeGrafter"/>
</dbReference>
<dbReference type="GO" id="GO:0008622">
    <property type="term" value="C:epsilon DNA polymerase complex"/>
    <property type="evidence" value="ECO:0007669"/>
    <property type="project" value="TreeGrafter"/>
</dbReference>
<comment type="subcellular location">
    <subcellularLocation>
        <location evidence="1">Nucleus</location>
    </subcellularLocation>
</comment>
<dbReference type="GO" id="GO:0031507">
    <property type="term" value="P:heterochromatin formation"/>
    <property type="evidence" value="ECO:0007669"/>
    <property type="project" value="TreeGrafter"/>
</dbReference>
<feature type="region of interest" description="Disordered" evidence="5">
    <location>
        <begin position="185"/>
        <end position="207"/>
    </location>
</feature>
<dbReference type="InterPro" id="IPR003958">
    <property type="entry name" value="CBFA_NFYB_domain"/>
</dbReference>
<evidence type="ECO:0000256" key="4">
    <source>
        <dbReference type="ARBA" id="ARBA00042096"/>
    </source>
</evidence>
<dbReference type="InterPro" id="IPR009072">
    <property type="entry name" value="Histone-fold"/>
</dbReference>
<sequence length="253" mass="27232">MPRLSQAATNAASAESQQDVVMASEGVDNYELPKTLVTRIVKSAIPENAKVQREAMHAFLKGSTVFINYLAATAHELSRARGHKSVGAADVIKAIETIEFNTDGLVKFLEMDLEAYRQGTKKPKPAAKPKPKQGDATTTAGASVAASASASTPASASGRKLKIVVAPIRDDDETGPMEGEVIEMRQEEEEEEEVGEDVDELEDDGEFNARVPRMFINIAAVDEEPDETVTEGFSFATSGVESSMMDESFRSTT</sequence>
<dbReference type="PANTHER" id="PTHR46172:SF1">
    <property type="entry name" value="DNA POLYMERASE EPSILON SUBUNIT 3"/>
    <property type="match status" value="1"/>
</dbReference>
<feature type="region of interest" description="Disordered" evidence="5">
    <location>
        <begin position="119"/>
        <end position="141"/>
    </location>
</feature>
<dbReference type="AlphaFoldDB" id="A0A8H3AUP1"/>
<feature type="domain" description="Transcription factor CBF/NF-Y/archaeal histone" evidence="6">
    <location>
        <begin position="31"/>
        <end position="95"/>
    </location>
</feature>
<evidence type="ECO:0000313" key="7">
    <source>
        <dbReference type="EMBL" id="CAE6440842.1"/>
    </source>
</evidence>
<evidence type="ECO:0000256" key="1">
    <source>
        <dbReference type="ARBA" id="ARBA00004123"/>
    </source>
</evidence>
<dbReference type="InterPro" id="IPR051377">
    <property type="entry name" value="DNA_Pol-Epsilon_Subunit"/>
</dbReference>
<protein>
    <recommendedName>
        <fullName evidence="3">DNA polymerase epsilon subunit D</fullName>
    </recommendedName>
    <alternativeName>
        <fullName evidence="4">DNA polymerase II subunit D</fullName>
    </alternativeName>
</protein>
<dbReference type="PANTHER" id="PTHR46172">
    <property type="entry name" value="DNA POLYMERASE EPSILON SUBUNIT 3"/>
    <property type="match status" value="1"/>
</dbReference>
<dbReference type="GO" id="GO:0008623">
    <property type="term" value="C:CHRAC"/>
    <property type="evidence" value="ECO:0007669"/>
    <property type="project" value="TreeGrafter"/>
</dbReference>
<dbReference type="Gene3D" id="1.10.20.10">
    <property type="entry name" value="Histone, subunit A"/>
    <property type="match status" value="1"/>
</dbReference>
<comment type="caution">
    <text evidence="7">The sequence shown here is derived from an EMBL/GenBank/DDBJ whole genome shotgun (WGS) entry which is preliminary data.</text>
</comment>
<dbReference type="GO" id="GO:0006272">
    <property type="term" value="P:leading strand elongation"/>
    <property type="evidence" value="ECO:0007669"/>
    <property type="project" value="TreeGrafter"/>
</dbReference>
<evidence type="ECO:0000256" key="3">
    <source>
        <dbReference type="ARBA" id="ARBA00039775"/>
    </source>
</evidence>
<evidence type="ECO:0000259" key="6">
    <source>
        <dbReference type="Pfam" id="PF00808"/>
    </source>
</evidence>
<dbReference type="Pfam" id="PF00808">
    <property type="entry name" value="CBFD_NFYB_HMF"/>
    <property type="match status" value="1"/>
</dbReference>